<comment type="cofactor">
    <cofactor evidence="4">
        <name>Mg(2+)</name>
        <dbReference type="ChEBI" id="CHEBI:18420"/>
    </cofactor>
    <text evidence="4">Divalent metal ions. Mg(2+) is the most effective.</text>
</comment>
<feature type="binding site" evidence="4">
    <location>
        <position position="247"/>
    </location>
    <ligand>
        <name>Mg(2+)</name>
        <dbReference type="ChEBI" id="CHEBI:18420"/>
    </ligand>
</feature>
<reference evidence="6 7" key="1">
    <citation type="journal article" date="2008" name="J. Biotechnol.">
        <title>Ultrafast pyrosequencing of Corynebacterium kroppenstedtii DSM44385 revealed insights into the physiology of a lipophilic corynebacterium that lacks mycolic acids.</title>
        <authorList>
            <person name="Tauch A."/>
            <person name="Schneider J."/>
            <person name="Szczepanowski R."/>
            <person name="Tilker A."/>
            <person name="Viehoever P."/>
            <person name="Gartemann K.-H."/>
            <person name="Arnold W."/>
            <person name="Blom J."/>
            <person name="Brinkrolf K."/>
            <person name="Brune I."/>
            <person name="Goetker S."/>
            <person name="Weisshaar B."/>
            <person name="Goesmann A."/>
            <person name="Droege M."/>
            <person name="Puehler A."/>
        </authorList>
    </citation>
    <scope>NUCLEOTIDE SEQUENCE [LARGE SCALE GENOMIC DNA]</scope>
    <source>
        <strain evidence="7">DSM 44385 / JCM 11950 / CIP 105744 / CCUG 35717</strain>
    </source>
</reference>
<dbReference type="EMBL" id="CP001620">
    <property type="protein sequence ID" value="ACR18046.1"/>
    <property type="molecule type" value="Genomic_DNA"/>
</dbReference>
<dbReference type="PANTHER" id="PTHR19288">
    <property type="entry name" value="4-NITROPHENYLPHOSPHATASE-RELATED"/>
    <property type="match status" value="1"/>
</dbReference>
<dbReference type="PANTHER" id="PTHR19288:SF46">
    <property type="entry name" value="HALOACID DEHALOGENASE-LIKE HYDROLASE DOMAIN-CONTAINING PROTEIN 2"/>
    <property type="match status" value="1"/>
</dbReference>
<accession>C4LJP1</accession>
<dbReference type="SFLD" id="SFLDG01139">
    <property type="entry name" value="C2.A:_Pyridoxal_Phosphate_Phos"/>
    <property type="match status" value="1"/>
</dbReference>
<feature type="binding site" evidence="4">
    <location>
        <position position="53"/>
    </location>
    <ligand>
        <name>Mg(2+)</name>
        <dbReference type="ChEBI" id="CHEBI:18420"/>
    </ligand>
</feature>
<proteinExistence type="inferred from homology"/>
<feature type="binding site" evidence="4">
    <location>
        <position position="51"/>
    </location>
    <ligand>
        <name>Mg(2+)</name>
        <dbReference type="ChEBI" id="CHEBI:18420"/>
    </ligand>
</feature>
<dbReference type="STRING" id="645127.ckrop_1301"/>
<feature type="compositionally biased region" description="Basic and acidic residues" evidence="5">
    <location>
        <begin position="1"/>
        <end position="15"/>
    </location>
</feature>
<feature type="region of interest" description="Disordered" evidence="5">
    <location>
        <begin position="1"/>
        <end position="44"/>
    </location>
</feature>
<protein>
    <recommendedName>
        <fullName evidence="8">HAD family hydrolase</fullName>
    </recommendedName>
</protein>
<dbReference type="CDD" id="cd07530">
    <property type="entry name" value="HAD_Pase_UmpH-like"/>
    <property type="match status" value="1"/>
</dbReference>
<dbReference type="Pfam" id="PF13242">
    <property type="entry name" value="Hydrolase_like"/>
    <property type="match status" value="1"/>
</dbReference>
<evidence type="ECO:0000256" key="1">
    <source>
        <dbReference type="PIRNR" id="PIRNR000915"/>
    </source>
</evidence>
<feature type="active site" description="Nucleophile" evidence="2">
    <location>
        <position position="51"/>
    </location>
</feature>
<dbReference type="eggNOG" id="COG0647">
    <property type="taxonomic scope" value="Bacteria"/>
</dbReference>
<evidence type="ECO:0008006" key="8">
    <source>
        <dbReference type="Google" id="ProtNLM"/>
    </source>
</evidence>
<evidence type="ECO:0000313" key="7">
    <source>
        <dbReference type="Proteomes" id="UP000001473"/>
    </source>
</evidence>
<evidence type="ECO:0000256" key="5">
    <source>
        <dbReference type="SAM" id="MobiDB-lite"/>
    </source>
</evidence>
<dbReference type="Gene3D" id="3.40.50.1000">
    <property type="entry name" value="HAD superfamily/HAD-like"/>
    <property type="match status" value="2"/>
</dbReference>
<dbReference type="KEGG" id="ckp:ckrop_1301"/>
<dbReference type="Proteomes" id="UP000001473">
    <property type="component" value="Chromosome"/>
</dbReference>
<organism evidence="6 7">
    <name type="scientific">Corynebacterium kroppenstedtii (strain DSM 44385 / JCM 11950 / CIP 105744 / CCUG 35717)</name>
    <dbReference type="NCBI Taxonomy" id="645127"/>
    <lineage>
        <taxon>Bacteria</taxon>
        <taxon>Bacillati</taxon>
        <taxon>Actinomycetota</taxon>
        <taxon>Actinomycetes</taxon>
        <taxon>Mycobacteriales</taxon>
        <taxon>Corynebacteriaceae</taxon>
        <taxon>Corynebacterium</taxon>
    </lineage>
</organism>
<dbReference type="GO" id="GO:0046872">
    <property type="term" value="F:metal ion binding"/>
    <property type="evidence" value="ECO:0007669"/>
    <property type="project" value="UniProtKB-KW"/>
</dbReference>
<dbReference type="NCBIfam" id="TIGR01460">
    <property type="entry name" value="HAD-SF-IIA"/>
    <property type="match status" value="1"/>
</dbReference>
<evidence type="ECO:0000256" key="4">
    <source>
        <dbReference type="PIRSR" id="PIRSR000915-3"/>
    </source>
</evidence>
<evidence type="ECO:0000256" key="3">
    <source>
        <dbReference type="PIRSR" id="PIRSR000915-2"/>
    </source>
</evidence>
<sequence>MSDDKKKTENAREAESVTSSSVDQGEKPRVPVTDVLNTPPQRDDPISFLTDMDGVLVKEGEIIPGADEFLNELRENDVEYMVLTNNSIYTPRDLSARLERTGIDIPAERIWTSAKATAAFLASQKEVSTAYVVGESGLTTALHEIGWILTDSDPEYVVLGETRTYSFEAITTAIRLIRRGAKFICTNPDITGPSPEGVLPATGAVASLIQTASLKEPYYVGKPNPMMMRSALRRIGVHSENTIMVGDRMDTDIKAGMEAGMKTILVRSGITDDDMIEDFPYRPSRVIDSVKDLVGNVHDPCGEFEE</sequence>
<dbReference type="SUPFAM" id="SSF56784">
    <property type="entry name" value="HAD-like"/>
    <property type="match status" value="1"/>
</dbReference>
<name>C4LJP1_CORK4</name>
<comment type="similarity">
    <text evidence="1">Belongs to the HAD-like hydrolase superfamily.</text>
</comment>
<dbReference type="HOGENOM" id="CLU_043473_1_1_11"/>
<keyword evidence="4" id="KW-0460">Magnesium</keyword>
<dbReference type="AlphaFoldDB" id="C4LJP1"/>
<dbReference type="GO" id="GO:0016791">
    <property type="term" value="F:phosphatase activity"/>
    <property type="evidence" value="ECO:0007669"/>
    <property type="project" value="TreeGrafter"/>
</dbReference>
<dbReference type="InterPro" id="IPR006357">
    <property type="entry name" value="HAD-SF_hydro_IIA"/>
</dbReference>
<dbReference type="PIRSF" id="PIRSF000915">
    <property type="entry name" value="PGP-type_phosphatase"/>
    <property type="match status" value="1"/>
</dbReference>
<gene>
    <name evidence="6" type="ordered locus">ckrop_1301</name>
</gene>
<feature type="active site" description="Proton donor" evidence="2">
    <location>
        <position position="53"/>
    </location>
</feature>
<keyword evidence="4" id="KW-0479">Metal-binding</keyword>
<dbReference type="GO" id="GO:0005737">
    <property type="term" value="C:cytoplasm"/>
    <property type="evidence" value="ECO:0007669"/>
    <property type="project" value="TreeGrafter"/>
</dbReference>
<dbReference type="SFLD" id="SFLDS00003">
    <property type="entry name" value="Haloacid_Dehalogenase"/>
    <property type="match status" value="1"/>
</dbReference>
<feature type="binding site" evidence="3">
    <location>
        <position position="222"/>
    </location>
    <ligand>
        <name>substrate</name>
    </ligand>
</feature>
<evidence type="ECO:0000313" key="6">
    <source>
        <dbReference type="EMBL" id="ACR18046.1"/>
    </source>
</evidence>
<dbReference type="Pfam" id="PF13344">
    <property type="entry name" value="Hydrolase_6"/>
    <property type="match status" value="1"/>
</dbReference>
<evidence type="ECO:0000256" key="2">
    <source>
        <dbReference type="PIRSR" id="PIRSR000915-1"/>
    </source>
</evidence>
<dbReference type="InterPro" id="IPR023214">
    <property type="entry name" value="HAD_sf"/>
</dbReference>
<dbReference type="InterPro" id="IPR036412">
    <property type="entry name" value="HAD-like_sf"/>
</dbReference>
<keyword evidence="7" id="KW-1185">Reference proteome</keyword>